<dbReference type="Pfam" id="PF23344">
    <property type="entry name" value="ZP-N"/>
    <property type="match status" value="1"/>
</dbReference>
<dbReference type="InterPro" id="IPR042235">
    <property type="entry name" value="ZP-C_dom"/>
</dbReference>
<dbReference type="PROSITE" id="PS51034">
    <property type="entry name" value="ZP_2"/>
    <property type="match status" value="1"/>
</dbReference>
<proteinExistence type="predicted"/>
<evidence type="ECO:0000256" key="1">
    <source>
        <dbReference type="ARBA" id="ARBA00022729"/>
    </source>
</evidence>
<keyword evidence="2" id="KW-1015">Disulfide bond</keyword>
<organism evidence="5 6">
    <name type="scientific">Alosa alosa</name>
    <name type="common">allis shad</name>
    <dbReference type="NCBI Taxonomy" id="278164"/>
    <lineage>
        <taxon>Eukaryota</taxon>
        <taxon>Metazoa</taxon>
        <taxon>Chordata</taxon>
        <taxon>Craniata</taxon>
        <taxon>Vertebrata</taxon>
        <taxon>Euteleostomi</taxon>
        <taxon>Actinopterygii</taxon>
        <taxon>Neopterygii</taxon>
        <taxon>Teleostei</taxon>
        <taxon>Clupei</taxon>
        <taxon>Clupeiformes</taxon>
        <taxon>Clupeoidei</taxon>
        <taxon>Clupeidae</taxon>
        <taxon>Alosa</taxon>
    </lineage>
</organism>
<dbReference type="PANTHER" id="PTHR14002:SF53">
    <property type="entry name" value="UROMODULIN"/>
    <property type="match status" value="1"/>
</dbReference>
<evidence type="ECO:0000256" key="3">
    <source>
        <dbReference type="SAM" id="Phobius"/>
    </source>
</evidence>
<reference evidence="5" key="1">
    <citation type="submission" date="2020-10" db="EMBL/GenBank/DDBJ databases">
        <title>Chromosome-scale genome assembly of the Allis shad, Alosa alosa.</title>
        <authorList>
            <person name="Margot Z."/>
            <person name="Christophe K."/>
            <person name="Cabau C."/>
            <person name="Louis A."/>
            <person name="Berthelot C."/>
            <person name="Parey E."/>
            <person name="Roest Crollius H."/>
            <person name="Montfort J."/>
            <person name="Robinson-Rechavi M."/>
            <person name="Bucao C."/>
            <person name="Bouchez O."/>
            <person name="Gislard M."/>
            <person name="Lluch J."/>
            <person name="Milhes M."/>
            <person name="Lampietro C."/>
            <person name="Lopez Roques C."/>
            <person name="Donnadieu C."/>
            <person name="Braasch I."/>
            <person name="Desvignes T."/>
            <person name="Postlethwait J."/>
            <person name="Bobe J."/>
            <person name="Guiguen Y."/>
        </authorList>
    </citation>
    <scope>NUCLEOTIDE SEQUENCE</scope>
    <source>
        <strain evidence="5">M-15738</strain>
        <tissue evidence="5">Blood</tissue>
    </source>
</reference>
<dbReference type="PANTHER" id="PTHR14002">
    <property type="entry name" value="ENDOGLIN/TGF-BETA RECEPTOR TYPE III"/>
    <property type="match status" value="1"/>
</dbReference>
<dbReference type="Gene3D" id="2.60.40.3210">
    <property type="entry name" value="Zona pellucida, ZP-N domain"/>
    <property type="match status" value="1"/>
</dbReference>
<gene>
    <name evidence="5" type="ORF">AALO_G00150620</name>
</gene>
<dbReference type="InterPro" id="IPR001507">
    <property type="entry name" value="ZP_dom"/>
</dbReference>
<keyword evidence="3" id="KW-0812">Transmembrane</keyword>
<dbReference type="SMART" id="SM00241">
    <property type="entry name" value="ZP"/>
    <property type="match status" value="1"/>
</dbReference>
<dbReference type="Proteomes" id="UP000823561">
    <property type="component" value="Chromosome 11"/>
</dbReference>
<evidence type="ECO:0000313" key="6">
    <source>
        <dbReference type="Proteomes" id="UP000823561"/>
    </source>
</evidence>
<keyword evidence="3" id="KW-1133">Transmembrane helix</keyword>
<feature type="domain" description="ZP" evidence="4">
    <location>
        <begin position="17"/>
        <end position="284"/>
    </location>
</feature>
<keyword evidence="3" id="KW-0472">Membrane</keyword>
<evidence type="ECO:0000259" key="4">
    <source>
        <dbReference type="PROSITE" id="PS51034"/>
    </source>
</evidence>
<dbReference type="InterPro" id="IPR055355">
    <property type="entry name" value="ZP-C"/>
</dbReference>
<comment type="caution">
    <text evidence="5">The sequence shown here is derived from an EMBL/GenBank/DDBJ whole genome shotgun (WGS) entry which is preliminary data.</text>
</comment>
<feature type="transmembrane region" description="Helical" evidence="3">
    <location>
        <begin position="314"/>
        <end position="339"/>
    </location>
</feature>
<name>A0AAV6GIB2_9TELE</name>
<accession>A0AAV6GIB2</accession>
<dbReference type="EMBL" id="JADWDJ010000011">
    <property type="protein sequence ID" value="KAG5273372.1"/>
    <property type="molecule type" value="Genomic_DNA"/>
</dbReference>
<dbReference type="AlphaFoldDB" id="A0AAV6GIB2"/>
<dbReference type="Gene3D" id="2.60.40.4100">
    <property type="entry name" value="Zona pellucida, ZP-C domain"/>
    <property type="match status" value="1"/>
</dbReference>
<keyword evidence="1" id="KW-0732">Signal</keyword>
<keyword evidence="6" id="KW-1185">Reference proteome</keyword>
<dbReference type="InterPro" id="IPR055356">
    <property type="entry name" value="ZP-N"/>
</dbReference>
<evidence type="ECO:0000313" key="5">
    <source>
        <dbReference type="EMBL" id="KAG5273372.1"/>
    </source>
</evidence>
<dbReference type="Pfam" id="PF00100">
    <property type="entry name" value="Zona_pellucida"/>
    <property type="match status" value="1"/>
</dbReference>
<protein>
    <recommendedName>
        <fullName evidence="4">ZP domain-containing protein</fullName>
    </recommendedName>
</protein>
<evidence type="ECO:0000256" key="2">
    <source>
        <dbReference type="ARBA" id="ARBA00023157"/>
    </source>
</evidence>
<sequence>MEYYGDLCDKVASMKVMCGKNFISITVIEDFFKYYNVSVESLHLANKSCRAHKEVISAVPHYIVRTSKDQYAACGGKPLEKNITHIAYSLTLMSDPNVHENIIRDPTVKIDYTCVYPYMRAVSLPFPIHPFSSETVVRVDELDAKVEMALFKDHTFTDAFSSAPSIHLRDKVYVQVSVTEPKDFFLLNVNECWASQSPKHNETTGLTHPLLLNGCVNDETVIFETGTMSEMFGNGKSSTVRYSFSMFRFVAEPSVVYLHCKVHICAPDEDEPCRPKCKSITKREATREGPTQGLLSYGPIKIDKTETSTQKSKLVLMLMLPVGAVWVLGLFLLILITFAQAGARRVSSISTTDG</sequence>